<accession>A0ABT2PQ74</accession>
<sequence length="174" mass="20247">MALRHTDVALYIDFDGVLHHQAAMWHHKRGIYMNPLEAPGRSLFEWAHILEHMLEEFPNVQLVLSSTWCVKPGYSQSLQWLPATLRARFVGGTFHRRHHGADPWILEAFRATPRWRQILADVERRLPRAWLALDDDVADWPEQLRQNLIACNGTTGLSCPHVQDELREKLRNCS</sequence>
<reference evidence="1 2" key="1">
    <citation type="submission" date="2022-09" db="EMBL/GenBank/DDBJ databases">
        <title>Draft genome of isolate Be4.</title>
        <authorList>
            <person name="Sanchez-Castro I."/>
            <person name="Martinez-Rodriguez P."/>
            <person name="Descostes M."/>
            <person name="Merroun M."/>
        </authorList>
    </citation>
    <scope>NUCLEOTIDE SEQUENCE [LARGE SCALE GENOMIC DNA]</scope>
    <source>
        <strain evidence="1 2">Be4</strain>
    </source>
</reference>
<evidence type="ECO:0000313" key="1">
    <source>
        <dbReference type="EMBL" id="MCT9811357.1"/>
    </source>
</evidence>
<proteinExistence type="predicted"/>
<dbReference type="Pfam" id="PF18143">
    <property type="entry name" value="HAD_SAK_2"/>
    <property type="match status" value="1"/>
</dbReference>
<keyword evidence="2" id="KW-1185">Reference proteome</keyword>
<protein>
    <submittedName>
        <fullName evidence="1">HAD domain-containing protein</fullName>
    </submittedName>
</protein>
<dbReference type="RefSeq" id="WP_261500888.1">
    <property type="nucleotide sequence ID" value="NZ_JAODYH010000005.1"/>
</dbReference>
<comment type="caution">
    <text evidence="1">The sequence shown here is derived from an EMBL/GenBank/DDBJ whole genome shotgun (WGS) entry which is preliminary data.</text>
</comment>
<dbReference type="EMBL" id="JAODYH010000005">
    <property type="protein sequence ID" value="MCT9811357.1"/>
    <property type="molecule type" value="Genomic_DNA"/>
</dbReference>
<name>A0ABT2PQ74_9BURK</name>
<organism evidence="1 2">
    <name type="scientific">Acidovorax bellezanensis</name>
    <dbReference type="NCBI Taxonomy" id="2976702"/>
    <lineage>
        <taxon>Bacteria</taxon>
        <taxon>Pseudomonadati</taxon>
        <taxon>Pseudomonadota</taxon>
        <taxon>Betaproteobacteria</taxon>
        <taxon>Burkholderiales</taxon>
        <taxon>Comamonadaceae</taxon>
        <taxon>Acidovorax</taxon>
    </lineage>
</organism>
<evidence type="ECO:0000313" key="2">
    <source>
        <dbReference type="Proteomes" id="UP001525968"/>
    </source>
</evidence>
<dbReference type="Proteomes" id="UP001525968">
    <property type="component" value="Unassembled WGS sequence"/>
</dbReference>
<gene>
    <name evidence="1" type="ORF">N0K08_11975</name>
</gene>